<dbReference type="Pfam" id="PF25786">
    <property type="entry name" value="HEAT_GCN1_C"/>
    <property type="match status" value="1"/>
</dbReference>
<dbReference type="Pfam" id="PF23271">
    <property type="entry name" value="HEAT_GCN1"/>
    <property type="match status" value="1"/>
</dbReference>
<evidence type="ECO:0000313" key="7">
    <source>
        <dbReference type="Proteomes" id="UP001472866"/>
    </source>
</evidence>
<dbReference type="GO" id="GO:0005829">
    <property type="term" value="C:cytosol"/>
    <property type="evidence" value="ECO:0007669"/>
    <property type="project" value="TreeGrafter"/>
</dbReference>
<protein>
    <submittedName>
        <fullName evidence="6">Protein ILITYHIA</fullName>
    </submittedName>
</protein>
<feature type="region of interest" description="Disordered" evidence="4">
    <location>
        <begin position="797"/>
        <end position="839"/>
    </location>
</feature>
<dbReference type="GO" id="GO:0006417">
    <property type="term" value="P:regulation of translation"/>
    <property type="evidence" value="ECO:0007669"/>
    <property type="project" value="TreeGrafter"/>
</dbReference>
<dbReference type="InterPro" id="IPR057546">
    <property type="entry name" value="HEAT_GCN1"/>
</dbReference>
<dbReference type="Pfam" id="PF24987">
    <property type="entry name" value="HEAT_EF3_N"/>
    <property type="match status" value="1"/>
</dbReference>
<gene>
    <name evidence="6" type="ORF">HKI87_02g12340</name>
</gene>
<feature type="compositionally biased region" description="Basic and acidic residues" evidence="4">
    <location>
        <begin position="827"/>
        <end position="839"/>
    </location>
</feature>
<dbReference type="PROSITE" id="PS50077">
    <property type="entry name" value="HEAT_REPEAT"/>
    <property type="match status" value="5"/>
</dbReference>
<keyword evidence="2" id="KW-0677">Repeat</keyword>
<sequence length="2603" mass="282296">MAEGEAAWREIVSDVSSTSTNRRVRAWEKISAAAHGAGPEDEGGDGAGVRAENAILAIEIAAGVYSDKVSKAALRKAIRSWINSEDFVKLSVVAVAKRQKEIARYVLPSHQRYILMDWVCSLIVKLRESKQLKAENAMIATASQLLTAALQDSQAGRPKVWFLHKRFADRLFDAGEQGSFCLWRGDSLASRFLQETKEPGLIRLLSERREVQQHGSTETRSALLKIFVETVVTAKGKPRAVDVEACIPLVASLSAEEFGSQVMPGVQRMMKRSPEVIISTLGVLIPELKLNLSEWAAELMAAAVAQLQSSDQKQRVDATRAAQALCEGASSPDLLQRLADHLADHVSSKKAKQWYERQQVAVILTTASRRAVQLRMDADYFNGIAKTLFDFFGKEGNESAKAAILDAILFVADHVDSAGDAGVLGALLTGKSDLKSSALDILVALTENRRVDASELAELQGGVLAILKESMAKTAARHLLPGSMLFLLNLSRKNGAVWEAMKKEGIPDKIASDSASLFAVSSGTLAPQQSKSMAATCRDLLLGVSDMDVSGIVRDLCKQLVLLSLDADRIVQKFVLETMKQINGAATDLALTLLDALHDVLVERGGEPDFTTQSTQGRATRCMAALAPMTESGCSCEIIVKLLLLCHQPYFMKEKGSSFAWPCLVRHLETSSKIGVKGLLDRLMPEILKEVFGDRGLGNEEEDEVEAAINCVGELSTLGCESFMGSLMSIVGALEDFETHSTLKDLDFKIYFTPEGELSDEYGTYKAEVVDNKNVRRAKGRFKSNGGSFGGVNDSDDYISVTRRDAKPKQSEGKGKNKVKGKQQPLDPREKARQEQLERESGVRAKLEVIRENVTNILQVIERIARHAPKLALDNLESLSAVSTPLLSSKLLHGEALETTQALAKCLPSPLDRKAGDLANCLWLILGPESHEVISSQRLQDSIAAIAGACKQGPIYAPVYWFLFPILKCIYSCDKVTPMHEEVVHTLILHTTEDGEWPFGMTAEALYNLWNLVPSHRVDLETGLTNVCKRFTRGTDLSLIANGLFKEDANIRLVTCTCLQKSPLWAAKKIPPSGRIAIPFWIALHDPDERVSAAADALWNLYGHGLPVHFIDDMVSFLNHSSINTVEATAAALGEAVEEYPETAEAVVGTLVNSFEGLGTQGRVGIGLALKECATVVDYSIMRGILDFLLLRGLTDLEERVRESFLNAGIAVVNHFGNKHSVELLDTFDSKMNSSAAKLGLHSEEAYDMIKQGLVILLGALACHFDSSNSNVKLILEQLIGALDTPSEIVQRSVSERLPPLIKILSKDKEEMERLVTKQLAYLKEAENFGKRKGAAYGLAGIVKGLGMAALKKYDVINVLKSYIEDKKDQQAREGALMGFACLSERLGRLFEPYIIHILPLLLLAFGDGIIAVRQAAQEASQVIMGKLSTQGMRLVLPALLKGLDEIAWRTKQGSVQLLGTMAYCAPKQLGTCLPTIVPKIGEVLKDPHPRVQEAGKNALQEIGSVIRNPEISQISDQLLGALADPGANTKKALESLLTTRFVNTIDAASLSLIIPILMYGLREKSKTNKKKAAQIVGSLCQLVTDSKDMSAYMDDIVLSLKKVLIDPIPEVRFASAKAIGSLVRGIGPSAVQELLPWFLETLKSDSTSVEKNGAAQALSEVLAVLGDEHLDELMPEIILGCTQNVNIQEGYLTMFKYLPFAMEPAFQAYLPEILPIVITALSNDVEGVREAAFNSAKAIIEIYATKSTSLLLPVIEKGILDPIWRIRESSVDLLGRLIFKLSGKSLQKAAEDEEILSFTDHQTKLMKEAIGEEQWHKILSLLYLLRSDGAYTVRTNALNIWKIVVSNTPRTVNQIVSPLMSLVIDALSEHGTDQQQTAAACLGELVRKFGERVTKLIFPIMEQGLRDECVGSRRGVCYGLSAVLKNVSRREIVNFLPTLLPAVQSALCDDDESVRTASGELMATLFKGAGDVIQEEMLPQILSDIRDSAANADRSLEGLVVMLGVRPAILGEILPDLSSLPLTPIKARALGEVAKVLPPASVHKQLKNFLKPVLSTLTTSEDEEVLGAAEVAAEAVISCVEEAALYDLTSVFVREFDDPKACLGSAKVIQIFCRCTKLDFQEHVDQLMSSVISVFADAEGDCLQECWNALNTVAKTIPKERQASHVTALKDAIRAATEHEKRKRHGGELLVAGFCTPPKALSAVLPIYLSGLLTAKSSEVREKAAEGLGELIEVTSLPSLKPALAQVTGPLIRILGDRYPWQVKLAILSSIQVLLSKAGLFLKPFVPQLQTTFLKSLNDASAEVREKAAANLGQLAQLTLRIDQLVKDLLNTSRSCAPSVKEACVIALGEVVLNGPKAKLSAAVVTQAGEDLKSMAEDDEESSDVQRRAAFALGQYGARCSSEELTSLLASVCQSPTATNLVAFNSILRHAHGQLKASPLFPKCLQVIQQEHCKSKEQDVRAKAAEACGIVLANEAAEEGGNGTLPSLKQLSPTLCKLLDPSANNSEVLLMAMESLSKVADRDHSLVQPVACDLLSALCALLDAQVSGPVKLAAEDLVGSCLGVSRGAEAAVETLNSMNASAAVKQAATLGMLKKVATRRNK</sequence>
<dbReference type="Gene3D" id="1.25.10.10">
    <property type="entry name" value="Leucine-rich Repeat Variant"/>
    <property type="match status" value="7"/>
</dbReference>
<dbReference type="Proteomes" id="UP001472866">
    <property type="component" value="Chromosome 02"/>
</dbReference>
<dbReference type="Pfam" id="PF24993">
    <property type="entry name" value="GNC1_N"/>
    <property type="match status" value="1"/>
</dbReference>
<name>A0AAX4P0J1_9CHLO</name>
<feature type="compositionally biased region" description="Basic and acidic residues" evidence="4">
    <location>
        <begin position="802"/>
        <end position="815"/>
    </location>
</feature>
<evidence type="ECO:0000256" key="1">
    <source>
        <dbReference type="ARBA" id="ARBA00007366"/>
    </source>
</evidence>
<dbReference type="GO" id="GO:0019887">
    <property type="term" value="F:protein kinase regulator activity"/>
    <property type="evidence" value="ECO:0007669"/>
    <property type="project" value="TreeGrafter"/>
</dbReference>
<feature type="domain" description="TOG" evidence="5">
    <location>
        <begin position="1625"/>
        <end position="1878"/>
    </location>
</feature>
<comment type="similarity">
    <text evidence="1">Belongs to the GCN1 family.</text>
</comment>
<accession>A0AAX4P0J1</accession>
<dbReference type="InterPro" id="IPR021133">
    <property type="entry name" value="HEAT_type_2"/>
</dbReference>
<dbReference type="InterPro" id="IPR016024">
    <property type="entry name" value="ARM-type_fold"/>
</dbReference>
<reference evidence="6 7" key="1">
    <citation type="submission" date="2024-03" db="EMBL/GenBank/DDBJ databases">
        <title>Complete genome sequence of the green alga Chloropicon roscoffensis RCC1871.</title>
        <authorList>
            <person name="Lemieux C."/>
            <person name="Pombert J.-F."/>
            <person name="Otis C."/>
            <person name="Turmel M."/>
        </authorList>
    </citation>
    <scope>NUCLEOTIDE SEQUENCE [LARGE SCALE GENOMIC DNA]</scope>
    <source>
        <strain evidence="6 7">RCC1871</strain>
    </source>
</reference>
<proteinExistence type="inferred from homology"/>
<dbReference type="PANTHER" id="PTHR23346:SF7">
    <property type="entry name" value="STALLED RIBOSOME SENSOR GCN1"/>
    <property type="match status" value="1"/>
</dbReference>
<dbReference type="PANTHER" id="PTHR23346">
    <property type="entry name" value="TRANSLATIONAL ACTIVATOR GCN1-RELATED"/>
    <property type="match status" value="1"/>
</dbReference>
<organism evidence="6 7">
    <name type="scientific">Chloropicon roscoffensis</name>
    <dbReference type="NCBI Taxonomy" id="1461544"/>
    <lineage>
        <taxon>Eukaryota</taxon>
        <taxon>Viridiplantae</taxon>
        <taxon>Chlorophyta</taxon>
        <taxon>Chloropicophyceae</taxon>
        <taxon>Chloropicales</taxon>
        <taxon>Chloropicaceae</taxon>
        <taxon>Chloropicon</taxon>
    </lineage>
</organism>
<dbReference type="SMART" id="SM01349">
    <property type="entry name" value="TOG"/>
    <property type="match status" value="2"/>
</dbReference>
<evidence type="ECO:0000256" key="2">
    <source>
        <dbReference type="ARBA" id="ARBA00022737"/>
    </source>
</evidence>
<dbReference type="InterPro" id="IPR056810">
    <property type="entry name" value="GNC1-like_N"/>
</dbReference>
<evidence type="ECO:0000256" key="3">
    <source>
        <dbReference type="PROSITE-ProRule" id="PRU00103"/>
    </source>
</evidence>
<dbReference type="Pfam" id="PF24984">
    <property type="entry name" value="HEAT_EF3_GNC1"/>
    <property type="match status" value="1"/>
</dbReference>
<feature type="repeat" description="HEAT" evidence="3">
    <location>
        <begin position="1940"/>
        <end position="1978"/>
    </location>
</feature>
<dbReference type="GO" id="GO:0034198">
    <property type="term" value="P:cellular response to amino acid starvation"/>
    <property type="evidence" value="ECO:0007669"/>
    <property type="project" value="TreeGrafter"/>
</dbReference>
<keyword evidence="7" id="KW-1185">Reference proteome</keyword>
<dbReference type="SUPFAM" id="SSF48371">
    <property type="entry name" value="ARM repeat"/>
    <property type="match status" value="3"/>
</dbReference>
<feature type="repeat" description="HEAT" evidence="3">
    <location>
        <begin position="1635"/>
        <end position="1674"/>
    </location>
</feature>
<feature type="repeat" description="HEAT" evidence="3">
    <location>
        <begin position="1477"/>
        <end position="1514"/>
    </location>
</feature>
<dbReference type="InterPro" id="IPR000357">
    <property type="entry name" value="HEAT"/>
</dbReference>
<dbReference type="Pfam" id="PF02985">
    <property type="entry name" value="HEAT"/>
    <property type="match status" value="1"/>
</dbReference>
<evidence type="ECO:0000256" key="4">
    <source>
        <dbReference type="SAM" id="MobiDB-lite"/>
    </source>
</evidence>
<feature type="repeat" description="HEAT" evidence="3">
    <location>
        <begin position="1597"/>
        <end position="1635"/>
    </location>
</feature>
<dbReference type="InterPro" id="IPR011989">
    <property type="entry name" value="ARM-like"/>
</dbReference>
<dbReference type="InterPro" id="IPR034085">
    <property type="entry name" value="TOG"/>
</dbReference>
<feature type="repeat" description="HEAT" evidence="3">
    <location>
        <begin position="1752"/>
        <end position="1789"/>
    </location>
</feature>
<dbReference type="EMBL" id="CP151502">
    <property type="protein sequence ID" value="WZN59708.1"/>
    <property type="molecule type" value="Genomic_DNA"/>
</dbReference>
<evidence type="ECO:0000313" key="6">
    <source>
        <dbReference type="EMBL" id="WZN59708.1"/>
    </source>
</evidence>
<feature type="domain" description="TOG" evidence="5">
    <location>
        <begin position="1303"/>
        <end position="1536"/>
    </location>
</feature>
<dbReference type="InterPro" id="IPR004155">
    <property type="entry name" value="PBS_lyase_HEAT"/>
</dbReference>
<dbReference type="SMART" id="SM00567">
    <property type="entry name" value="EZ_HEAT"/>
    <property type="match status" value="5"/>
</dbReference>
<evidence type="ECO:0000259" key="5">
    <source>
        <dbReference type="SMART" id="SM01349"/>
    </source>
</evidence>